<dbReference type="OrthoDB" id="285241at2"/>
<dbReference type="PATRIC" id="fig|1263870.3.peg.6721"/>
<protein>
    <submittedName>
        <fullName evidence="3">Secreted protein</fullName>
    </submittedName>
</protein>
<organism evidence="3 4">
    <name type="scientific">Rhodopirellula sallentina SM41</name>
    <dbReference type="NCBI Taxonomy" id="1263870"/>
    <lineage>
        <taxon>Bacteria</taxon>
        <taxon>Pseudomonadati</taxon>
        <taxon>Planctomycetota</taxon>
        <taxon>Planctomycetia</taxon>
        <taxon>Pirellulales</taxon>
        <taxon>Pirellulaceae</taxon>
        <taxon>Rhodopirellula</taxon>
    </lineage>
</organism>
<name>M5TT59_9BACT</name>
<sequence>MIKRFTYSVFALALLTTTVGCPPPAAPTGDEVDTSTEAPAEVGDNTTAVTEVPSDNMTTGTETP</sequence>
<keyword evidence="2" id="KW-0732">Signal</keyword>
<feature type="signal peptide" evidence="2">
    <location>
        <begin position="1"/>
        <end position="25"/>
    </location>
</feature>
<evidence type="ECO:0000313" key="4">
    <source>
        <dbReference type="Proteomes" id="UP000011885"/>
    </source>
</evidence>
<evidence type="ECO:0000256" key="1">
    <source>
        <dbReference type="SAM" id="MobiDB-lite"/>
    </source>
</evidence>
<feature type="chain" id="PRO_5004072865" evidence="2">
    <location>
        <begin position="26"/>
        <end position="64"/>
    </location>
</feature>
<comment type="caution">
    <text evidence="3">The sequence shown here is derived from an EMBL/GenBank/DDBJ whole genome shotgun (WGS) entry which is preliminary data.</text>
</comment>
<dbReference type="RefSeq" id="WP_008688182.1">
    <property type="nucleotide sequence ID" value="NZ_ANOH01000443.1"/>
</dbReference>
<keyword evidence="4" id="KW-1185">Reference proteome</keyword>
<evidence type="ECO:0000313" key="3">
    <source>
        <dbReference type="EMBL" id="EMI52229.1"/>
    </source>
</evidence>
<dbReference type="EMBL" id="ANOH01000443">
    <property type="protein sequence ID" value="EMI52229.1"/>
    <property type="molecule type" value="Genomic_DNA"/>
</dbReference>
<accession>M5TT59</accession>
<dbReference type="AlphaFoldDB" id="M5TT59"/>
<reference evidence="3 4" key="1">
    <citation type="journal article" date="2013" name="Mar. Genomics">
        <title>Expression of sulfatases in Rhodopirellula baltica and the diversity of sulfatases in the genus Rhodopirellula.</title>
        <authorList>
            <person name="Wegner C.E."/>
            <person name="Richter-Heitmann T."/>
            <person name="Klindworth A."/>
            <person name="Klockow C."/>
            <person name="Richter M."/>
            <person name="Achstetter T."/>
            <person name="Glockner F.O."/>
            <person name="Harder J."/>
        </authorList>
    </citation>
    <scope>NUCLEOTIDE SEQUENCE [LARGE SCALE GENOMIC DNA]</scope>
    <source>
        <strain evidence="3 4">SM41</strain>
    </source>
</reference>
<proteinExistence type="predicted"/>
<dbReference type="Proteomes" id="UP000011885">
    <property type="component" value="Unassembled WGS sequence"/>
</dbReference>
<feature type="region of interest" description="Disordered" evidence="1">
    <location>
        <begin position="22"/>
        <end position="43"/>
    </location>
</feature>
<dbReference type="PROSITE" id="PS51257">
    <property type="entry name" value="PROKAR_LIPOPROTEIN"/>
    <property type="match status" value="1"/>
</dbReference>
<gene>
    <name evidence="3" type="ORF">RSSM_06343</name>
</gene>
<evidence type="ECO:0000256" key="2">
    <source>
        <dbReference type="SAM" id="SignalP"/>
    </source>
</evidence>